<dbReference type="AlphaFoldDB" id="A0A4W3HUH4"/>
<feature type="region of interest" description="Disordered" evidence="1">
    <location>
        <begin position="57"/>
        <end position="86"/>
    </location>
</feature>
<name>A0A4W3HUH4_CALMI</name>
<accession>A0A4W3HUH4</accession>
<reference evidence="3" key="5">
    <citation type="submission" date="2025-09" db="UniProtKB">
        <authorList>
            <consortium name="Ensembl"/>
        </authorList>
    </citation>
    <scope>IDENTIFICATION</scope>
</reference>
<dbReference type="InterPro" id="IPR024868">
    <property type="entry name" value="FJX1/FJ"/>
</dbReference>
<feature type="chain" id="PRO_5021405758" evidence="2">
    <location>
        <begin position="22"/>
        <end position="398"/>
    </location>
</feature>
<dbReference type="GO" id="GO:0005615">
    <property type="term" value="C:extracellular space"/>
    <property type="evidence" value="ECO:0007669"/>
    <property type="project" value="TreeGrafter"/>
</dbReference>
<reference evidence="4" key="3">
    <citation type="journal article" date="2014" name="Nature">
        <title>Elephant shark genome provides unique insights into gnathostome evolution.</title>
        <authorList>
            <consortium name="International Elephant Shark Genome Sequencing Consortium"/>
            <person name="Venkatesh B."/>
            <person name="Lee A.P."/>
            <person name="Ravi V."/>
            <person name="Maurya A.K."/>
            <person name="Lian M.M."/>
            <person name="Swann J.B."/>
            <person name="Ohta Y."/>
            <person name="Flajnik M.F."/>
            <person name="Sutoh Y."/>
            <person name="Kasahara M."/>
            <person name="Hoon S."/>
            <person name="Gangu V."/>
            <person name="Roy S.W."/>
            <person name="Irimia M."/>
            <person name="Korzh V."/>
            <person name="Kondrychyn I."/>
            <person name="Lim Z.W."/>
            <person name="Tay B.H."/>
            <person name="Tohari S."/>
            <person name="Kong K.W."/>
            <person name="Ho S."/>
            <person name="Lorente-Galdos B."/>
            <person name="Quilez J."/>
            <person name="Marques-Bonet T."/>
            <person name="Raney B.J."/>
            <person name="Ingham P.W."/>
            <person name="Tay A."/>
            <person name="Hillier L.W."/>
            <person name="Minx P."/>
            <person name="Boehm T."/>
            <person name="Wilson R.K."/>
            <person name="Brenner S."/>
            <person name="Warren W.C."/>
        </authorList>
    </citation>
    <scope>NUCLEOTIDE SEQUENCE [LARGE SCALE GENOMIC DNA]</scope>
</reference>
<evidence type="ECO:0000256" key="1">
    <source>
        <dbReference type="SAM" id="MobiDB-lite"/>
    </source>
</evidence>
<dbReference type="OrthoDB" id="10055077at2759"/>
<dbReference type="InParanoid" id="A0A4W3HUH4"/>
<keyword evidence="4" id="KW-1185">Reference proteome</keyword>
<evidence type="ECO:0000313" key="3">
    <source>
        <dbReference type="Ensembl" id="ENSCMIP00000018587.1"/>
    </source>
</evidence>
<dbReference type="PANTHER" id="PTHR13147">
    <property type="entry name" value="FOUR-JOINTED BOX PROTEIN 1"/>
    <property type="match status" value="1"/>
</dbReference>
<evidence type="ECO:0000313" key="4">
    <source>
        <dbReference type="Proteomes" id="UP000314986"/>
    </source>
</evidence>
<dbReference type="STRING" id="7868.ENSCMIP00000018587"/>
<dbReference type="OMA" id="WSEWLED"/>
<dbReference type="GeneID" id="103186036"/>
<gene>
    <name evidence="3" type="primary">fjx1</name>
</gene>
<sequence length="398" mass="44935">MRGRLGRLAALGVLSLLGLWGLCLDPRPLTLPSPRPRNHPPRPPANARTFRTLLSFPGERSPRSAHSDSTSPSGAGDGQRPFPGPGVTEHGVFWSDGLSGSIPSGYSEAEVKQWLHAARTSRLVALETGCGRTPNRLARFEDGTRACLRYGINPDQILGETLSFYLSRLLGIRNVPAMALSLVDTNAEQWARVRQEVEGSQWAERTIVSLTQWVNNLSEVVPPNALRVGKRRLHPLKEDLDNATREELRDLVQWSDLILFDYLTANFDRLASNVLSLQWDPRALERPTHNLHRTPQGVLLFIDNEAGLVHGYRVLPMWDRHHELLLKSLCVFRRETARRVAELHKRQNMAVQLLELYRASEPLAPHMGFLSEDQARVLQSRADHVYRHILQCKARYSP</sequence>
<dbReference type="Ensembl" id="ENSCMIT00000018937.1">
    <property type="protein sequence ID" value="ENSCMIP00000018587.1"/>
    <property type="gene ID" value="ENSCMIG00000008738.1"/>
</dbReference>
<reference evidence="4" key="1">
    <citation type="journal article" date="2006" name="Science">
        <title>Ancient noncoding elements conserved in the human genome.</title>
        <authorList>
            <person name="Venkatesh B."/>
            <person name="Kirkness E.F."/>
            <person name="Loh Y.H."/>
            <person name="Halpern A.L."/>
            <person name="Lee A.P."/>
            <person name="Johnson J."/>
            <person name="Dandona N."/>
            <person name="Viswanathan L.D."/>
            <person name="Tay A."/>
            <person name="Venter J.C."/>
            <person name="Strausberg R.L."/>
            <person name="Brenner S."/>
        </authorList>
    </citation>
    <scope>NUCLEOTIDE SEQUENCE [LARGE SCALE GENOMIC DNA]</scope>
</reference>
<dbReference type="Proteomes" id="UP000314986">
    <property type="component" value="Unassembled WGS sequence"/>
</dbReference>
<dbReference type="GO" id="GO:0007267">
    <property type="term" value="P:cell-cell signaling"/>
    <property type="evidence" value="ECO:0007669"/>
    <property type="project" value="TreeGrafter"/>
</dbReference>
<dbReference type="PRINTS" id="PR02072">
    <property type="entry name" value="4JOINTEDBOX1"/>
</dbReference>
<evidence type="ECO:0000256" key="2">
    <source>
        <dbReference type="SAM" id="SignalP"/>
    </source>
</evidence>
<reference evidence="3" key="4">
    <citation type="submission" date="2025-08" db="UniProtKB">
        <authorList>
            <consortium name="Ensembl"/>
        </authorList>
    </citation>
    <scope>IDENTIFICATION</scope>
</reference>
<protein>
    <submittedName>
        <fullName evidence="3">Four-jointed box kinase 1</fullName>
    </submittedName>
</protein>
<proteinExistence type="predicted"/>
<dbReference type="CTD" id="24147"/>
<organism evidence="3 4">
    <name type="scientific">Callorhinchus milii</name>
    <name type="common">Ghost shark</name>
    <dbReference type="NCBI Taxonomy" id="7868"/>
    <lineage>
        <taxon>Eukaryota</taxon>
        <taxon>Metazoa</taxon>
        <taxon>Chordata</taxon>
        <taxon>Craniata</taxon>
        <taxon>Vertebrata</taxon>
        <taxon>Chondrichthyes</taxon>
        <taxon>Holocephali</taxon>
        <taxon>Chimaeriformes</taxon>
        <taxon>Callorhinchidae</taxon>
        <taxon>Callorhinchus</taxon>
    </lineage>
</organism>
<dbReference type="GeneTree" id="ENSGT00390000016768"/>
<reference evidence="4" key="2">
    <citation type="journal article" date="2007" name="PLoS Biol.">
        <title>Survey sequencing and comparative analysis of the elephant shark (Callorhinchus milii) genome.</title>
        <authorList>
            <person name="Venkatesh B."/>
            <person name="Kirkness E.F."/>
            <person name="Loh Y.H."/>
            <person name="Halpern A.L."/>
            <person name="Lee A.P."/>
            <person name="Johnson J."/>
            <person name="Dandona N."/>
            <person name="Viswanathan L.D."/>
            <person name="Tay A."/>
            <person name="Venter J.C."/>
            <person name="Strausberg R.L."/>
            <person name="Brenner S."/>
        </authorList>
    </citation>
    <scope>NUCLEOTIDE SEQUENCE [LARGE SCALE GENOMIC DNA]</scope>
</reference>
<dbReference type="PANTHER" id="PTHR13147:SF5">
    <property type="entry name" value="FOUR-JOINTED BOX PROTEIN 1"/>
    <property type="match status" value="1"/>
</dbReference>
<keyword evidence="2" id="KW-0732">Signal</keyword>
<feature type="signal peptide" evidence="2">
    <location>
        <begin position="1"/>
        <end position="21"/>
    </location>
</feature>
<dbReference type="KEGG" id="cmk:103186036"/>
<dbReference type="FunCoup" id="A0A4W3HUH4">
    <property type="interactions" value="15"/>
</dbReference>